<evidence type="ECO:0000313" key="3">
    <source>
        <dbReference type="EMBL" id="CAB4980666.1"/>
    </source>
</evidence>
<proteinExistence type="predicted"/>
<sequence>MTRTPAPSRPTALRYRNAAAALSARLIQYRSRVEQSPLARRVLSRRLLVLVVAITVGWQVTGQLNAAQIAQQSWGNSTAVVMAARPLKAGELIDSASVRVEQIPTRLLPDGALVELPLDRRVRIEVAKGEILLQSRVSAVGAGALGATLTADTQAVTLALGEAPAPVQVGDIVDVISVRTAATGLDYGAVQGDGVETDRVATAAQVIQVTQGQATLAVRTGQVDELVRAASTVPISLVILR</sequence>
<feature type="domain" description="SAF" evidence="1">
    <location>
        <begin position="78"/>
        <end position="138"/>
    </location>
</feature>
<name>A0A6J7MJ58_9ZZZZ</name>
<dbReference type="EMBL" id="CAFBOG010000081">
    <property type="protein sequence ID" value="CAB4980666.1"/>
    <property type="molecule type" value="Genomic_DNA"/>
</dbReference>
<dbReference type="EMBL" id="CAFBQW010000081">
    <property type="protein sequence ID" value="CAB5065989.1"/>
    <property type="molecule type" value="Genomic_DNA"/>
</dbReference>
<dbReference type="Pfam" id="PF08666">
    <property type="entry name" value="SAF"/>
    <property type="match status" value="1"/>
</dbReference>
<dbReference type="InterPro" id="IPR013974">
    <property type="entry name" value="SAF"/>
</dbReference>
<gene>
    <name evidence="2" type="ORF">UFOPK2582_00217</name>
    <name evidence="3" type="ORF">UFOPK3914_01004</name>
    <name evidence="4" type="ORF">UFOPK4354_00860</name>
</gene>
<organism evidence="3">
    <name type="scientific">freshwater metagenome</name>
    <dbReference type="NCBI Taxonomy" id="449393"/>
    <lineage>
        <taxon>unclassified sequences</taxon>
        <taxon>metagenomes</taxon>
        <taxon>ecological metagenomes</taxon>
    </lineage>
</organism>
<evidence type="ECO:0000259" key="1">
    <source>
        <dbReference type="SMART" id="SM00858"/>
    </source>
</evidence>
<dbReference type="CDD" id="cd11614">
    <property type="entry name" value="SAF_CpaB_FlgA_like"/>
    <property type="match status" value="1"/>
</dbReference>
<protein>
    <submittedName>
        <fullName evidence="3">Unannotated protein</fullName>
    </submittedName>
</protein>
<dbReference type="EMBL" id="CAEZXS010000013">
    <property type="protein sequence ID" value="CAB4687801.1"/>
    <property type="molecule type" value="Genomic_DNA"/>
</dbReference>
<evidence type="ECO:0000313" key="2">
    <source>
        <dbReference type="EMBL" id="CAB4687801.1"/>
    </source>
</evidence>
<dbReference type="SMART" id="SM00858">
    <property type="entry name" value="SAF"/>
    <property type="match status" value="1"/>
</dbReference>
<reference evidence="3" key="1">
    <citation type="submission" date="2020-05" db="EMBL/GenBank/DDBJ databases">
        <authorList>
            <person name="Chiriac C."/>
            <person name="Salcher M."/>
            <person name="Ghai R."/>
            <person name="Kavagutti S V."/>
        </authorList>
    </citation>
    <scope>NUCLEOTIDE SEQUENCE</scope>
</reference>
<accession>A0A6J7MJ58</accession>
<evidence type="ECO:0000313" key="4">
    <source>
        <dbReference type="EMBL" id="CAB5065989.1"/>
    </source>
</evidence>
<dbReference type="AlphaFoldDB" id="A0A6J7MJ58"/>